<feature type="compositionally biased region" description="Polar residues" evidence="3">
    <location>
        <begin position="1"/>
        <end position="12"/>
    </location>
</feature>
<dbReference type="Gene3D" id="1.10.357.10">
    <property type="entry name" value="Tetracycline Repressor, domain 2"/>
    <property type="match status" value="1"/>
</dbReference>
<dbReference type="PANTHER" id="PTHR43479">
    <property type="entry name" value="ACREF/ENVCD OPERON REPRESSOR-RELATED"/>
    <property type="match status" value="1"/>
</dbReference>
<proteinExistence type="predicted"/>
<dbReference type="GO" id="GO:0003677">
    <property type="term" value="F:DNA binding"/>
    <property type="evidence" value="ECO:0007669"/>
    <property type="project" value="UniProtKB-UniRule"/>
</dbReference>
<dbReference type="SUPFAM" id="SSF46689">
    <property type="entry name" value="Homeodomain-like"/>
    <property type="match status" value="1"/>
</dbReference>
<keyword evidence="1 2" id="KW-0238">DNA-binding</keyword>
<dbReference type="Proteomes" id="UP000265798">
    <property type="component" value="Unassembled WGS sequence"/>
</dbReference>
<evidence type="ECO:0000256" key="1">
    <source>
        <dbReference type="ARBA" id="ARBA00023125"/>
    </source>
</evidence>
<dbReference type="InterPro" id="IPR050624">
    <property type="entry name" value="HTH-type_Tx_Regulator"/>
</dbReference>
<dbReference type="Pfam" id="PF00440">
    <property type="entry name" value="TetR_N"/>
    <property type="match status" value="1"/>
</dbReference>
<feature type="DNA-binding region" description="H-T-H motif" evidence="2">
    <location>
        <begin position="78"/>
        <end position="97"/>
    </location>
</feature>
<reference evidence="6" key="1">
    <citation type="submission" date="2018-05" db="EMBL/GenBank/DDBJ databases">
        <title>Leptospira yasudae sp. nov. and Leptospira stimsonii sp. nov., two pathogenic species of the genus Leptospira isolated from environmental sources.</title>
        <authorList>
            <person name="Casanovas-Massana A."/>
            <person name="Hamond C."/>
            <person name="Santos L.A."/>
            <person name="Hacker K.P."/>
            <person name="Balassiano I."/>
            <person name="Medeiros M.A."/>
            <person name="Reis M.G."/>
            <person name="Ko A.I."/>
            <person name="Wunder E.A."/>
        </authorList>
    </citation>
    <scope>NUCLEOTIDE SEQUENCE [LARGE SCALE GENOMIC DNA]</scope>
    <source>
        <strain evidence="6">Yale</strain>
    </source>
</reference>
<sequence length="254" mass="29716">MSFTNSVPSSQTKTERRSKNLKLLPQEESKIRPRKKTFLGFSSSISSKKESKKSFETKEKLLEATLFVFGSKGFHEARVEDITAQAGFAKGTFYEHFDSKDDLIYILIDYAARKDLEITQSLFQRCKSSIAIRDQYLKPILLDIQSKKELNRVCYQFLTNEILTKEKLQKKTDYYNRLYQRYHRRSIKLAQKLNLLNPNFDTEEIYVMFRYLIDGFTINQAYSFFCSKSGDVEINSILKLFDQSLLVTNSNSDQ</sequence>
<feature type="region of interest" description="Disordered" evidence="3">
    <location>
        <begin position="1"/>
        <end position="26"/>
    </location>
</feature>
<evidence type="ECO:0000313" key="6">
    <source>
        <dbReference type="Proteomes" id="UP000265798"/>
    </source>
</evidence>
<evidence type="ECO:0000313" key="5">
    <source>
        <dbReference type="EMBL" id="RHX92667.1"/>
    </source>
</evidence>
<accession>A0A396ZG02</accession>
<organism evidence="5 6">
    <name type="scientific">Leptospira stimsonii</name>
    <dbReference type="NCBI Taxonomy" id="2202203"/>
    <lineage>
        <taxon>Bacteria</taxon>
        <taxon>Pseudomonadati</taxon>
        <taxon>Spirochaetota</taxon>
        <taxon>Spirochaetia</taxon>
        <taxon>Leptospirales</taxon>
        <taxon>Leptospiraceae</taxon>
        <taxon>Leptospira</taxon>
    </lineage>
</organism>
<dbReference type="InterPro" id="IPR009057">
    <property type="entry name" value="Homeodomain-like_sf"/>
</dbReference>
<dbReference type="PRINTS" id="PR00455">
    <property type="entry name" value="HTHTETR"/>
</dbReference>
<evidence type="ECO:0000256" key="2">
    <source>
        <dbReference type="PROSITE-ProRule" id="PRU00335"/>
    </source>
</evidence>
<evidence type="ECO:0000256" key="3">
    <source>
        <dbReference type="SAM" id="MobiDB-lite"/>
    </source>
</evidence>
<comment type="caution">
    <text evidence="5">The sequence shown here is derived from an EMBL/GenBank/DDBJ whole genome shotgun (WGS) entry which is preliminary data.</text>
</comment>
<feature type="domain" description="HTH tetR-type" evidence="4">
    <location>
        <begin position="55"/>
        <end position="115"/>
    </location>
</feature>
<dbReference type="InterPro" id="IPR001647">
    <property type="entry name" value="HTH_TetR"/>
</dbReference>
<dbReference type="AlphaFoldDB" id="A0A396ZG02"/>
<dbReference type="PROSITE" id="PS50977">
    <property type="entry name" value="HTH_TETR_2"/>
    <property type="match status" value="1"/>
</dbReference>
<dbReference type="PANTHER" id="PTHR43479:SF11">
    <property type="entry name" value="ACREF_ENVCD OPERON REPRESSOR-RELATED"/>
    <property type="match status" value="1"/>
</dbReference>
<gene>
    <name evidence="5" type="ORF">DLM75_05675</name>
</gene>
<name>A0A396ZG02_9LEPT</name>
<protein>
    <recommendedName>
        <fullName evidence="4">HTH tetR-type domain-containing protein</fullName>
    </recommendedName>
</protein>
<dbReference type="EMBL" id="QHCT01000001">
    <property type="protein sequence ID" value="RHX92667.1"/>
    <property type="molecule type" value="Genomic_DNA"/>
</dbReference>
<evidence type="ECO:0000259" key="4">
    <source>
        <dbReference type="PROSITE" id="PS50977"/>
    </source>
</evidence>